<dbReference type="GO" id="GO:0016705">
    <property type="term" value="F:oxidoreductase activity, acting on paired donors, with incorporation or reduction of molecular oxygen"/>
    <property type="evidence" value="ECO:0007669"/>
    <property type="project" value="InterPro"/>
</dbReference>
<evidence type="ECO:0000256" key="6">
    <source>
        <dbReference type="ARBA" id="ARBA00023004"/>
    </source>
</evidence>
<dbReference type="SUPFAM" id="SSF48264">
    <property type="entry name" value="Cytochrome P450"/>
    <property type="match status" value="1"/>
</dbReference>
<keyword evidence="4 11" id="KW-0479">Metal-binding</keyword>
<keyword evidence="5 12" id="KW-0560">Oxidoreductase</keyword>
<evidence type="ECO:0000256" key="10">
    <source>
        <dbReference type="ARBA" id="ARBA00077882"/>
    </source>
</evidence>
<evidence type="ECO:0000256" key="5">
    <source>
        <dbReference type="ARBA" id="ARBA00023002"/>
    </source>
</evidence>
<evidence type="ECO:0000256" key="4">
    <source>
        <dbReference type="ARBA" id="ARBA00022723"/>
    </source>
</evidence>
<evidence type="ECO:0000256" key="8">
    <source>
        <dbReference type="ARBA" id="ARBA00051605"/>
    </source>
</evidence>
<accession>A0A977Q567</accession>
<reference evidence="13" key="1">
    <citation type="submission" date="2021-06" db="EMBL/GenBank/DDBJ databases">
        <authorList>
            <person name="Bhat W.W."/>
            <person name="Johnson S."/>
            <person name="Hamberger B."/>
            <person name="Lau K."/>
            <person name="Buell R."/>
            <person name="Matsumoto S."/>
        </authorList>
    </citation>
    <scope>NUCLEOTIDE SEQUENCE</scope>
</reference>
<proteinExistence type="evidence at transcript level"/>
<dbReference type="Pfam" id="PF00067">
    <property type="entry name" value="p450"/>
    <property type="match status" value="1"/>
</dbReference>
<dbReference type="FunFam" id="1.10.630.10:FF:000043">
    <property type="entry name" value="Cytochrome P450 99A2"/>
    <property type="match status" value="1"/>
</dbReference>
<dbReference type="CDD" id="cd11072">
    <property type="entry name" value="CYP71-like"/>
    <property type="match status" value="1"/>
</dbReference>
<comment type="similarity">
    <text evidence="2 12">Belongs to the cytochrome P450 family.</text>
</comment>
<name>A0A977Q567_9ROSI</name>
<dbReference type="PROSITE" id="PS00086">
    <property type="entry name" value="CYTOCHROME_P450"/>
    <property type="match status" value="1"/>
</dbReference>
<dbReference type="GO" id="GO:0005506">
    <property type="term" value="F:iron ion binding"/>
    <property type="evidence" value="ECO:0007669"/>
    <property type="project" value="InterPro"/>
</dbReference>
<feature type="binding site" description="axial binding residue" evidence="11">
    <location>
        <position position="441"/>
    </location>
    <ligand>
        <name>heme</name>
        <dbReference type="ChEBI" id="CHEBI:30413"/>
    </ligand>
    <ligandPart>
        <name>Fe</name>
        <dbReference type="ChEBI" id="CHEBI:18248"/>
    </ligandPart>
</feature>
<evidence type="ECO:0000256" key="7">
    <source>
        <dbReference type="ARBA" id="ARBA00023033"/>
    </source>
</evidence>
<keyword evidence="7 12" id="KW-0503">Monooxygenase</keyword>
<evidence type="ECO:0000256" key="11">
    <source>
        <dbReference type="PIRSR" id="PIRSR602401-1"/>
    </source>
</evidence>
<dbReference type="Gene3D" id="1.10.630.10">
    <property type="entry name" value="Cytochrome P450"/>
    <property type="match status" value="1"/>
</dbReference>
<keyword evidence="3 11" id="KW-0349">Heme</keyword>
<evidence type="ECO:0000256" key="2">
    <source>
        <dbReference type="ARBA" id="ARBA00010617"/>
    </source>
</evidence>
<dbReference type="PANTHER" id="PTHR47955">
    <property type="entry name" value="CYTOCHROME P450 FAMILY 71 PROTEIN"/>
    <property type="match status" value="1"/>
</dbReference>
<dbReference type="InterPro" id="IPR001128">
    <property type="entry name" value="Cyt_P450"/>
</dbReference>
<evidence type="ECO:0000256" key="3">
    <source>
        <dbReference type="ARBA" id="ARBA00022617"/>
    </source>
</evidence>
<dbReference type="GO" id="GO:0004497">
    <property type="term" value="F:monooxygenase activity"/>
    <property type="evidence" value="ECO:0007669"/>
    <property type="project" value="UniProtKB-KW"/>
</dbReference>
<sequence>MDSVAMSFFPFLAFFLIVISAFALWTTNFITKPTKTPPGPWRLPILGNIHQLATDQPHRCLSDLAKTYGSIMQIQLGQVPAVIISSAELAKQVLKIQELQFLERPFLLAAEIMLYDRTDIIFAPYGDYWRQMKKIAVVELLSAKRVQSFRSIREEQVRNFVKYLSCNSGSPVNLSKLLLSLTNSIIAITTIGKKFKKQDEIISIITEAIVAAGGFSVADAFPSFRLLPVITGMSSSLRRIHRQADEILEEIINEQRSNRAADKSINEAKNILGLLLEIQENGDLQFSLTTNNIKAMILEMFGAASDTSSATTEWAMAELMRNPWVMEKAQEEVRRVCRGRGTVDEEGLNELKYLKLVIKETLRLHPPLALIPRECRKKSELNGYIIHPKTRVLINAWAIGRNPQLWEDPEKFYPERFLDSAVDFKGNNFEFLPFGAGKRICPGITMATANIELIIAQMLYHFDWKLPSGSKAESVDMSESFGLAVKRKMDLILIPSCHLLVK</sequence>
<evidence type="ECO:0000313" key="13">
    <source>
        <dbReference type="EMBL" id="UXF47976.1"/>
    </source>
</evidence>
<dbReference type="EMBL" id="MZ485361">
    <property type="protein sequence ID" value="UXF47976.1"/>
    <property type="molecule type" value="mRNA"/>
</dbReference>
<dbReference type="InterPro" id="IPR002401">
    <property type="entry name" value="Cyt_P450_E_grp-I"/>
</dbReference>
<protein>
    <recommendedName>
        <fullName evidence="10">4,5,8-trihydroxycasbene synthase</fullName>
    </recommendedName>
    <alternativeName>
        <fullName evidence="9">4,8-dihydroxycasbene synthase</fullName>
    </alternativeName>
</protein>
<evidence type="ECO:0000256" key="12">
    <source>
        <dbReference type="RuleBase" id="RU000461"/>
    </source>
</evidence>
<dbReference type="PANTHER" id="PTHR47955:SF8">
    <property type="entry name" value="CYTOCHROME P450 71D11-LIKE"/>
    <property type="match status" value="1"/>
</dbReference>
<dbReference type="InterPro" id="IPR036396">
    <property type="entry name" value="Cyt_P450_sf"/>
</dbReference>
<keyword evidence="6 11" id="KW-0408">Iron</keyword>
<dbReference type="InterPro" id="IPR017972">
    <property type="entry name" value="Cyt_P450_CS"/>
</dbReference>
<dbReference type="AlphaFoldDB" id="A0A977Q567"/>
<dbReference type="GO" id="GO:0020037">
    <property type="term" value="F:heme binding"/>
    <property type="evidence" value="ECO:0007669"/>
    <property type="project" value="InterPro"/>
</dbReference>
<comment type="cofactor">
    <cofactor evidence="1 11">
        <name>heme</name>
        <dbReference type="ChEBI" id="CHEBI:30413"/>
    </cofactor>
</comment>
<dbReference type="PRINTS" id="PR00385">
    <property type="entry name" value="P450"/>
</dbReference>
<dbReference type="PRINTS" id="PR00463">
    <property type="entry name" value="EP450I"/>
</dbReference>
<organism evidence="13">
    <name type="scientific">Euphorbia poissonii</name>
    <dbReference type="NCBI Taxonomy" id="212962"/>
    <lineage>
        <taxon>Eukaryota</taxon>
        <taxon>Viridiplantae</taxon>
        <taxon>Streptophyta</taxon>
        <taxon>Embryophyta</taxon>
        <taxon>Tracheophyta</taxon>
        <taxon>Spermatophyta</taxon>
        <taxon>Magnoliopsida</taxon>
        <taxon>eudicotyledons</taxon>
        <taxon>Gunneridae</taxon>
        <taxon>Pentapetalae</taxon>
        <taxon>rosids</taxon>
        <taxon>fabids</taxon>
        <taxon>Malpighiales</taxon>
        <taxon>Euphorbiaceae</taxon>
        <taxon>Euphorbioideae</taxon>
        <taxon>Euphorbieae</taxon>
        <taxon>Euphorbia</taxon>
        <taxon>Euphorbia subgen. Euphorbia</taxon>
        <taxon>Euphorbia sect. Euphorbia</taxon>
    </lineage>
</organism>
<evidence type="ECO:0000256" key="1">
    <source>
        <dbReference type="ARBA" id="ARBA00001971"/>
    </source>
</evidence>
<evidence type="ECO:0000256" key="9">
    <source>
        <dbReference type="ARBA" id="ARBA00077108"/>
    </source>
</evidence>
<comment type="catalytic activity">
    <reaction evidence="8">
        <text>4,8-dihydroxycasbene + reduced [NADPH--hemoprotein reductase] + O2 = 4,5,8-trihydroxycasbene + oxidized [NADPH--hemoprotein reductase] + H2O + H(+)</text>
        <dbReference type="Rhea" id="RHEA:67032"/>
        <dbReference type="Rhea" id="RHEA-COMP:11964"/>
        <dbReference type="Rhea" id="RHEA-COMP:11965"/>
        <dbReference type="ChEBI" id="CHEBI:15377"/>
        <dbReference type="ChEBI" id="CHEBI:15378"/>
        <dbReference type="ChEBI" id="CHEBI:15379"/>
        <dbReference type="ChEBI" id="CHEBI:57618"/>
        <dbReference type="ChEBI" id="CHEBI:58210"/>
        <dbReference type="ChEBI" id="CHEBI:157601"/>
        <dbReference type="ChEBI" id="CHEBI:157602"/>
    </reaction>
    <physiologicalReaction direction="left-to-right" evidence="8">
        <dbReference type="Rhea" id="RHEA:67033"/>
    </physiologicalReaction>
</comment>